<feature type="region of interest" description="Disordered" evidence="1">
    <location>
        <begin position="1"/>
        <end position="84"/>
    </location>
</feature>
<dbReference type="VEuPathDB" id="FungiDB:H257_18938"/>
<dbReference type="OrthoDB" id="79401at2759"/>
<sequence length="766" mass="84291">MPTQPSISQPSSPTRAVGGKKPSNPPLTHAVGSEKPVDSPPPPGDGGAKPKHPGVNPAAPNKGRTSTPRGANPQAKATLQDKAAVDEAWRKDWYSQHPRTERCRPTEDEFRRAMSRFNDDSLTGDDYRFAALASLPTPVEPGSAFSMMILCRSGAATFPLQVMLDSIGAELQPLAWLAAKPALRDFKKVHNVGISFTCTDRATVDKIGGIKLTVCGKQFPILAYSEYSALYWVDIVLSNEATAENVYEYFVHQNERPVLITSTYDKYSVKSRHVTVYFKSNEPPACLMYGKDDPVREIFPLGNDSFACYVNHRISRYNAGPPPSIKAKQARDKAKKNTKQPPAPQAPPSTPTRRSSPVPSILVPEPTKDDQAMDDAQSLDEEIHLPIDPRPHKADHVMDDSTPDEEDTSESEEDDVCSMGPPTLIISPSIAGDREEVRHPGAPTKDAPMWLRIQYSRKVMGVKAANVSPRTSKSIFATTTNNPTAVEYEFSTLNRFAILADDESDAGNIPPPLKVAINGSQNTRAKFNRQVLTSTASLRQYDTLASDYAVESMPMAEFLSFLESYIATYQSSEDPEEAMAMLQANPGHLLPLIDGDHPTNYDILETKLQTHVLQRCIQPRFTLEEVQAARDARADSIFTSRPIWQFLVPDTSMPGLLHQLLDDQSRPLAWAAARLCQYLQINQPELYFNQAKIYGLLLSLKPFLPAATVPANPHFLWTDATICALAKSALGDYLLQSNIPHALSDAIHLLAAAHPLTSHHIGCFLA</sequence>
<feature type="region of interest" description="Disordered" evidence="1">
    <location>
        <begin position="319"/>
        <end position="421"/>
    </location>
</feature>
<accession>W4FB45</accession>
<proteinExistence type="predicted"/>
<evidence type="ECO:0000256" key="1">
    <source>
        <dbReference type="SAM" id="MobiDB-lite"/>
    </source>
</evidence>
<dbReference type="STRING" id="112090.W4FB45"/>
<name>W4FB45_APHAT</name>
<evidence type="ECO:0000313" key="2">
    <source>
        <dbReference type="EMBL" id="ETV64129.1"/>
    </source>
</evidence>
<dbReference type="EMBL" id="KI913387">
    <property type="protein sequence ID" value="ETV64129.1"/>
    <property type="molecule type" value="Genomic_DNA"/>
</dbReference>
<feature type="compositionally biased region" description="Acidic residues" evidence="1">
    <location>
        <begin position="401"/>
        <end position="416"/>
    </location>
</feature>
<reference evidence="2" key="1">
    <citation type="submission" date="2013-12" db="EMBL/GenBank/DDBJ databases">
        <title>The Genome Sequence of Aphanomyces astaci APO3.</title>
        <authorList>
            <consortium name="The Broad Institute Genomics Platform"/>
            <person name="Russ C."/>
            <person name="Tyler B."/>
            <person name="van West P."/>
            <person name="Dieguez-Uribeondo J."/>
            <person name="Young S.K."/>
            <person name="Zeng Q."/>
            <person name="Gargeya S."/>
            <person name="Fitzgerald M."/>
            <person name="Abouelleil A."/>
            <person name="Alvarado L."/>
            <person name="Chapman S.B."/>
            <person name="Gainer-Dewar J."/>
            <person name="Goldberg J."/>
            <person name="Griggs A."/>
            <person name="Gujja S."/>
            <person name="Hansen M."/>
            <person name="Howarth C."/>
            <person name="Imamovic A."/>
            <person name="Ireland A."/>
            <person name="Larimer J."/>
            <person name="McCowan C."/>
            <person name="Murphy C."/>
            <person name="Pearson M."/>
            <person name="Poon T.W."/>
            <person name="Priest M."/>
            <person name="Roberts A."/>
            <person name="Saif S."/>
            <person name="Shea T."/>
            <person name="Sykes S."/>
            <person name="Wortman J."/>
            <person name="Nusbaum C."/>
            <person name="Birren B."/>
        </authorList>
    </citation>
    <scope>NUCLEOTIDE SEQUENCE [LARGE SCALE GENOMIC DNA]</scope>
    <source>
        <strain evidence="2">APO3</strain>
    </source>
</reference>
<gene>
    <name evidence="2" type="ORF">H257_18938</name>
</gene>
<feature type="compositionally biased region" description="Low complexity" evidence="1">
    <location>
        <begin position="351"/>
        <end position="360"/>
    </location>
</feature>
<dbReference type="GeneID" id="20820934"/>
<dbReference type="RefSeq" id="XP_009846387.1">
    <property type="nucleotide sequence ID" value="XM_009848085.1"/>
</dbReference>
<organism evidence="2">
    <name type="scientific">Aphanomyces astaci</name>
    <name type="common">Crayfish plague agent</name>
    <dbReference type="NCBI Taxonomy" id="112090"/>
    <lineage>
        <taxon>Eukaryota</taxon>
        <taxon>Sar</taxon>
        <taxon>Stramenopiles</taxon>
        <taxon>Oomycota</taxon>
        <taxon>Saprolegniomycetes</taxon>
        <taxon>Saprolegniales</taxon>
        <taxon>Verrucalvaceae</taxon>
        <taxon>Aphanomyces</taxon>
    </lineage>
</organism>
<dbReference type="AlphaFoldDB" id="W4FB45"/>
<protein>
    <submittedName>
        <fullName evidence="2">Uncharacterized protein</fullName>
    </submittedName>
</protein>
<feature type="compositionally biased region" description="Low complexity" evidence="1">
    <location>
        <begin position="1"/>
        <end position="14"/>
    </location>
</feature>
<feature type="compositionally biased region" description="Pro residues" evidence="1">
    <location>
        <begin position="341"/>
        <end position="350"/>
    </location>
</feature>
<feature type="compositionally biased region" description="Basic and acidic residues" evidence="1">
    <location>
        <begin position="381"/>
        <end position="399"/>
    </location>
</feature>